<evidence type="ECO:0000259" key="1">
    <source>
        <dbReference type="Pfam" id="PF00535"/>
    </source>
</evidence>
<gene>
    <name evidence="2" type="ORF">BDK89_1206</name>
</gene>
<dbReference type="PANTHER" id="PTHR43685">
    <property type="entry name" value="GLYCOSYLTRANSFERASE"/>
    <property type="match status" value="1"/>
</dbReference>
<organism evidence="2 3">
    <name type="scientific">Ilumatobacter fluminis</name>
    <dbReference type="NCBI Taxonomy" id="467091"/>
    <lineage>
        <taxon>Bacteria</taxon>
        <taxon>Bacillati</taxon>
        <taxon>Actinomycetota</taxon>
        <taxon>Acidimicrobiia</taxon>
        <taxon>Acidimicrobiales</taxon>
        <taxon>Ilumatobacteraceae</taxon>
        <taxon>Ilumatobacter</taxon>
    </lineage>
</organism>
<dbReference type="GO" id="GO:0044010">
    <property type="term" value="P:single-species biofilm formation"/>
    <property type="evidence" value="ECO:0007669"/>
    <property type="project" value="TreeGrafter"/>
</dbReference>
<dbReference type="InterPro" id="IPR050834">
    <property type="entry name" value="Glycosyltransf_2"/>
</dbReference>
<name>A0A4R7HX52_9ACTN</name>
<dbReference type="RefSeq" id="WP_133868069.1">
    <property type="nucleotide sequence ID" value="NZ_SOAU01000001.1"/>
</dbReference>
<dbReference type="SUPFAM" id="SSF53448">
    <property type="entry name" value="Nucleotide-diphospho-sugar transferases"/>
    <property type="match status" value="1"/>
</dbReference>
<dbReference type="GO" id="GO:0016740">
    <property type="term" value="F:transferase activity"/>
    <property type="evidence" value="ECO:0007669"/>
    <property type="project" value="UniProtKB-KW"/>
</dbReference>
<keyword evidence="2" id="KW-0808">Transferase</keyword>
<dbReference type="Gene3D" id="3.90.550.10">
    <property type="entry name" value="Spore Coat Polysaccharide Biosynthesis Protein SpsA, Chain A"/>
    <property type="match status" value="1"/>
</dbReference>
<dbReference type="AlphaFoldDB" id="A0A4R7HX52"/>
<evidence type="ECO:0000313" key="2">
    <source>
        <dbReference type="EMBL" id="TDT15631.1"/>
    </source>
</evidence>
<dbReference type="OrthoDB" id="9803627at2"/>
<comment type="caution">
    <text evidence="2">The sequence shown here is derived from an EMBL/GenBank/DDBJ whole genome shotgun (WGS) entry which is preliminary data.</text>
</comment>
<dbReference type="InterPro" id="IPR029044">
    <property type="entry name" value="Nucleotide-diphossugar_trans"/>
</dbReference>
<sequence length="236" mass="25625">MTRSPSVAVVVPVLDRPMVTDAVDSALAAIGVDVEIVVVDDGSGPETSDLVDRLAAAHPAVSAIHQPNRGQSAARNTGVASSVAPVVAFLDSDDLMVPDRLVRQIEVLTASPDRSFVLGQEELVVADGVQLPRQEAARAERGERTYFSSVLLRRSDFESIGGYDESLRYGEDIDLVVRLTDAGLSMVTIDDVVVRRRIHGDNLVMDEEAVDRAIFEVYRRRARRRASQDRSSSAAK</sequence>
<dbReference type="EMBL" id="SOAU01000001">
    <property type="protein sequence ID" value="TDT15631.1"/>
    <property type="molecule type" value="Genomic_DNA"/>
</dbReference>
<evidence type="ECO:0000313" key="3">
    <source>
        <dbReference type="Proteomes" id="UP000294558"/>
    </source>
</evidence>
<proteinExistence type="predicted"/>
<dbReference type="PANTHER" id="PTHR43685:SF2">
    <property type="entry name" value="GLYCOSYLTRANSFERASE 2-LIKE DOMAIN-CONTAINING PROTEIN"/>
    <property type="match status" value="1"/>
</dbReference>
<dbReference type="Proteomes" id="UP000294558">
    <property type="component" value="Unassembled WGS sequence"/>
</dbReference>
<accession>A0A4R7HX52</accession>
<dbReference type="InterPro" id="IPR001173">
    <property type="entry name" value="Glyco_trans_2-like"/>
</dbReference>
<keyword evidence="3" id="KW-1185">Reference proteome</keyword>
<feature type="domain" description="Glycosyltransferase 2-like" evidence="1">
    <location>
        <begin position="9"/>
        <end position="115"/>
    </location>
</feature>
<reference evidence="2 3" key="1">
    <citation type="submission" date="2019-03" db="EMBL/GenBank/DDBJ databases">
        <title>Sequencing the genomes of 1000 actinobacteria strains.</title>
        <authorList>
            <person name="Klenk H.-P."/>
        </authorList>
    </citation>
    <scope>NUCLEOTIDE SEQUENCE [LARGE SCALE GENOMIC DNA]</scope>
    <source>
        <strain evidence="2 3">DSM 18936</strain>
    </source>
</reference>
<dbReference type="Pfam" id="PF00535">
    <property type="entry name" value="Glycos_transf_2"/>
    <property type="match status" value="1"/>
</dbReference>
<protein>
    <submittedName>
        <fullName evidence="2">Glycosyl transferase family 2</fullName>
    </submittedName>
</protein>